<keyword evidence="2" id="KW-1185">Reference proteome</keyword>
<proteinExistence type="predicted"/>
<accession>A0A182WP34</accession>
<evidence type="ECO:0000313" key="2">
    <source>
        <dbReference type="Proteomes" id="UP000075920"/>
    </source>
</evidence>
<reference evidence="1" key="2">
    <citation type="submission" date="2020-05" db="UniProtKB">
        <authorList>
            <consortium name="EnsemblMetazoa"/>
        </authorList>
    </citation>
    <scope>IDENTIFICATION</scope>
    <source>
        <strain evidence="1">MINIMUS1</strain>
    </source>
</reference>
<dbReference type="EnsemblMetazoa" id="AMIN014446-RA">
    <property type="protein sequence ID" value="AMIN014446-PA"/>
    <property type="gene ID" value="AMIN014446"/>
</dbReference>
<organism evidence="1 2">
    <name type="scientific">Anopheles minimus</name>
    <dbReference type="NCBI Taxonomy" id="112268"/>
    <lineage>
        <taxon>Eukaryota</taxon>
        <taxon>Metazoa</taxon>
        <taxon>Ecdysozoa</taxon>
        <taxon>Arthropoda</taxon>
        <taxon>Hexapoda</taxon>
        <taxon>Insecta</taxon>
        <taxon>Pterygota</taxon>
        <taxon>Neoptera</taxon>
        <taxon>Endopterygota</taxon>
        <taxon>Diptera</taxon>
        <taxon>Nematocera</taxon>
        <taxon>Culicoidea</taxon>
        <taxon>Culicidae</taxon>
        <taxon>Anophelinae</taxon>
        <taxon>Anopheles</taxon>
    </lineage>
</organism>
<dbReference type="AlphaFoldDB" id="A0A182WP34"/>
<dbReference type="Proteomes" id="UP000075920">
    <property type="component" value="Unassembled WGS sequence"/>
</dbReference>
<reference evidence="2" key="1">
    <citation type="submission" date="2013-03" db="EMBL/GenBank/DDBJ databases">
        <title>The Genome Sequence of Anopheles minimus MINIMUS1.</title>
        <authorList>
            <consortium name="The Broad Institute Genomics Platform"/>
            <person name="Neafsey D.E."/>
            <person name="Walton C."/>
            <person name="Walker B."/>
            <person name="Young S.K."/>
            <person name="Zeng Q."/>
            <person name="Gargeya S."/>
            <person name="Fitzgerald M."/>
            <person name="Haas B."/>
            <person name="Abouelleil A."/>
            <person name="Allen A.W."/>
            <person name="Alvarado L."/>
            <person name="Arachchi H.M."/>
            <person name="Berlin A.M."/>
            <person name="Chapman S.B."/>
            <person name="Gainer-Dewar J."/>
            <person name="Goldberg J."/>
            <person name="Griggs A."/>
            <person name="Gujja S."/>
            <person name="Hansen M."/>
            <person name="Howarth C."/>
            <person name="Imamovic A."/>
            <person name="Ireland A."/>
            <person name="Larimer J."/>
            <person name="McCowan C."/>
            <person name="Murphy C."/>
            <person name="Pearson M."/>
            <person name="Poon T.W."/>
            <person name="Priest M."/>
            <person name="Roberts A."/>
            <person name="Saif S."/>
            <person name="Shea T."/>
            <person name="Sisk P."/>
            <person name="Sykes S."/>
            <person name="Wortman J."/>
            <person name="Nusbaum C."/>
            <person name="Birren B."/>
        </authorList>
    </citation>
    <scope>NUCLEOTIDE SEQUENCE [LARGE SCALE GENOMIC DNA]</scope>
    <source>
        <strain evidence="2">MINIMUS1</strain>
    </source>
</reference>
<dbReference type="VEuPathDB" id="VectorBase:AMIN014446"/>
<name>A0A182WP34_9DIPT</name>
<protein>
    <submittedName>
        <fullName evidence="1">Uncharacterized protein</fullName>
    </submittedName>
</protein>
<evidence type="ECO:0000313" key="1">
    <source>
        <dbReference type="EnsemblMetazoa" id="AMIN014446-PA"/>
    </source>
</evidence>
<sequence length="57" mass="6455">MMIARLDKKHTTSCTRSSVVVEQLSSVRVSFGVCVSTLSLGVCRFRRTLQNDRPLRK</sequence>